<comment type="caution">
    <text evidence="2">The sequence shown here is derived from an EMBL/GenBank/DDBJ whole genome shotgun (WGS) entry which is preliminary data.</text>
</comment>
<reference evidence="2 3" key="1">
    <citation type="submission" date="2016-03" db="EMBL/GenBank/DDBJ databases">
        <title>Choanephora cucurbitarum.</title>
        <authorList>
            <person name="Min B."/>
            <person name="Park H."/>
            <person name="Park J.-H."/>
            <person name="Shin H.-D."/>
            <person name="Choi I.-G."/>
        </authorList>
    </citation>
    <scope>NUCLEOTIDE SEQUENCE [LARGE SCALE GENOMIC DNA]</scope>
    <source>
        <strain evidence="2 3">KUS-F28377</strain>
    </source>
</reference>
<dbReference type="OrthoDB" id="2264205at2759"/>
<keyword evidence="3" id="KW-1185">Reference proteome</keyword>
<proteinExistence type="predicted"/>
<dbReference type="EMBL" id="LUGH01001173">
    <property type="protein sequence ID" value="OBZ81512.1"/>
    <property type="molecule type" value="Genomic_DNA"/>
</dbReference>
<accession>A0A1C7MXG7</accession>
<feature type="compositionally biased region" description="Basic and acidic residues" evidence="1">
    <location>
        <begin position="140"/>
        <end position="151"/>
    </location>
</feature>
<evidence type="ECO:0000313" key="2">
    <source>
        <dbReference type="EMBL" id="OBZ81512.1"/>
    </source>
</evidence>
<dbReference type="InParanoid" id="A0A1C7MXG7"/>
<feature type="non-terminal residue" evidence="2">
    <location>
        <position position="1"/>
    </location>
</feature>
<protein>
    <submittedName>
        <fullName evidence="2">Uncharacterized protein</fullName>
    </submittedName>
</protein>
<feature type="region of interest" description="Disordered" evidence="1">
    <location>
        <begin position="132"/>
        <end position="151"/>
    </location>
</feature>
<name>A0A1C7MXG7_9FUNG</name>
<dbReference type="Proteomes" id="UP000093000">
    <property type="component" value="Unassembled WGS sequence"/>
</dbReference>
<evidence type="ECO:0000256" key="1">
    <source>
        <dbReference type="SAM" id="MobiDB-lite"/>
    </source>
</evidence>
<sequence>YSDLQCIQELGKQHPGVHACSVINDKQLHYLEAYIAKEKDDNDLETNGVFFGKSNTKVYPCRASDVESTYIDLTLTNLPPLSRIKVLEGLKQSLQPFGQVVDVGINTEPLTGIFLGIGYAVLAIITQEQQSPTTDNQDQSIKHQLLDHNIP</sequence>
<dbReference type="AlphaFoldDB" id="A0A1C7MXG7"/>
<evidence type="ECO:0000313" key="3">
    <source>
        <dbReference type="Proteomes" id="UP000093000"/>
    </source>
</evidence>
<organism evidence="2 3">
    <name type="scientific">Choanephora cucurbitarum</name>
    <dbReference type="NCBI Taxonomy" id="101091"/>
    <lineage>
        <taxon>Eukaryota</taxon>
        <taxon>Fungi</taxon>
        <taxon>Fungi incertae sedis</taxon>
        <taxon>Mucoromycota</taxon>
        <taxon>Mucoromycotina</taxon>
        <taxon>Mucoromycetes</taxon>
        <taxon>Mucorales</taxon>
        <taxon>Mucorineae</taxon>
        <taxon>Choanephoraceae</taxon>
        <taxon>Choanephoroideae</taxon>
        <taxon>Choanephora</taxon>
    </lineage>
</organism>
<gene>
    <name evidence="2" type="ORF">A0J61_10439</name>
</gene>